<organism evidence="2">
    <name type="scientific">Anguilla anguilla</name>
    <name type="common">European freshwater eel</name>
    <name type="synonym">Muraena anguilla</name>
    <dbReference type="NCBI Taxonomy" id="7936"/>
    <lineage>
        <taxon>Eukaryota</taxon>
        <taxon>Metazoa</taxon>
        <taxon>Chordata</taxon>
        <taxon>Craniata</taxon>
        <taxon>Vertebrata</taxon>
        <taxon>Euteleostomi</taxon>
        <taxon>Actinopterygii</taxon>
        <taxon>Neopterygii</taxon>
        <taxon>Teleostei</taxon>
        <taxon>Anguilliformes</taxon>
        <taxon>Anguillidae</taxon>
        <taxon>Anguilla</taxon>
    </lineage>
</organism>
<keyword evidence="1" id="KW-0812">Transmembrane</keyword>
<reference evidence="2" key="2">
    <citation type="journal article" date="2015" name="Fish Shellfish Immunol.">
        <title>Early steps in the European eel (Anguilla anguilla)-Vibrio vulnificus interaction in the gills: Role of the RtxA13 toxin.</title>
        <authorList>
            <person name="Callol A."/>
            <person name="Pajuelo D."/>
            <person name="Ebbesson L."/>
            <person name="Teles M."/>
            <person name="MacKenzie S."/>
            <person name="Amaro C."/>
        </authorList>
    </citation>
    <scope>NUCLEOTIDE SEQUENCE</scope>
</reference>
<keyword evidence="1" id="KW-1133">Transmembrane helix</keyword>
<sequence>MPFEEQVQKSQTDREKLNRVFLKLILFFFVSLGGSGPGLGVSSKFHSAHFKDIHSKTAHNVP</sequence>
<evidence type="ECO:0000256" key="1">
    <source>
        <dbReference type="SAM" id="Phobius"/>
    </source>
</evidence>
<name>A0A0E9QJK5_ANGAN</name>
<reference evidence="2" key="1">
    <citation type="submission" date="2014-11" db="EMBL/GenBank/DDBJ databases">
        <authorList>
            <person name="Amaro Gonzalez C."/>
        </authorList>
    </citation>
    <scope>NUCLEOTIDE SEQUENCE</scope>
</reference>
<evidence type="ECO:0000313" key="2">
    <source>
        <dbReference type="EMBL" id="JAH16238.1"/>
    </source>
</evidence>
<feature type="transmembrane region" description="Helical" evidence="1">
    <location>
        <begin position="20"/>
        <end position="41"/>
    </location>
</feature>
<dbReference type="AlphaFoldDB" id="A0A0E9QJK5"/>
<protein>
    <submittedName>
        <fullName evidence="2">Uncharacterized protein</fullName>
    </submittedName>
</protein>
<keyword evidence="1" id="KW-0472">Membrane</keyword>
<proteinExistence type="predicted"/>
<accession>A0A0E9QJK5</accession>
<dbReference type="EMBL" id="GBXM01092339">
    <property type="protein sequence ID" value="JAH16238.1"/>
    <property type="molecule type" value="Transcribed_RNA"/>
</dbReference>